<evidence type="ECO:0000313" key="3">
    <source>
        <dbReference type="Proteomes" id="UP000035021"/>
    </source>
</evidence>
<proteinExistence type="predicted"/>
<dbReference type="EMBL" id="BAOQ01000060">
    <property type="protein sequence ID" value="GAC86190.1"/>
    <property type="molecule type" value="Genomic_DNA"/>
</dbReference>
<dbReference type="Proteomes" id="UP000035021">
    <property type="component" value="Unassembled WGS sequence"/>
</dbReference>
<gene>
    <name evidence="2" type="ORF">GP2_060_00030</name>
</gene>
<evidence type="ECO:0000313" key="2">
    <source>
        <dbReference type="EMBL" id="GAC86190.1"/>
    </source>
</evidence>
<name>A0ABQ0IRL2_9ACTN</name>
<organism evidence="2 3">
    <name type="scientific">Gordonia paraffinivorans NBRC 108238</name>
    <dbReference type="NCBI Taxonomy" id="1223543"/>
    <lineage>
        <taxon>Bacteria</taxon>
        <taxon>Bacillati</taxon>
        <taxon>Actinomycetota</taxon>
        <taxon>Actinomycetes</taxon>
        <taxon>Mycobacteriales</taxon>
        <taxon>Gordoniaceae</taxon>
        <taxon>Gordonia</taxon>
    </lineage>
</organism>
<reference evidence="2 3" key="1">
    <citation type="submission" date="2013-02" db="EMBL/GenBank/DDBJ databases">
        <title>Whole genome shotgun sequence of Gordonia paraffinivorans NBRC 108238.</title>
        <authorList>
            <person name="Isaki-Nakamura S."/>
            <person name="Hosoyama A."/>
            <person name="Tsuchikane K."/>
            <person name="Ando Y."/>
            <person name="Baba S."/>
            <person name="Ohji S."/>
            <person name="Hamada M."/>
            <person name="Tamura T."/>
            <person name="Yamazoe A."/>
            <person name="Yamazaki S."/>
            <person name="Fujita N."/>
        </authorList>
    </citation>
    <scope>NUCLEOTIDE SEQUENCE [LARGE SCALE GENOMIC DNA]</scope>
    <source>
        <strain evidence="2 3">NBRC 108238</strain>
    </source>
</reference>
<comment type="caution">
    <text evidence="2">The sequence shown here is derived from an EMBL/GenBank/DDBJ whole genome shotgun (WGS) entry which is preliminary data.</text>
</comment>
<sequence length="112" mass="12681">MTVIGWHLHRHRLGPQFRVDTTNTGWGLLSGHQRGPRPGHQWGLSHGHGQGQRKKPDEDPFEPFVVYVTARLAEDPHLWARTLCDELEELGYSQSYQTLDSSDPGSWSAPDV</sequence>
<evidence type="ECO:0000256" key="1">
    <source>
        <dbReference type="SAM" id="MobiDB-lite"/>
    </source>
</evidence>
<keyword evidence="3" id="KW-1185">Reference proteome</keyword>
<protein>
    <submittedName>
        <fullName evidence="2">Uncharacterized protein</fullName>
    </submittedName>
</protein>
<feature type="region of interest" description="Disordered" evidence="1">
    <location>
        <begin position="24"/>
        <end position="59"/>
    </location>
</feature>
<accession>A0ABQ0IRL2</accession>